<dbReference type="STRING" id="702114.A1355_10985"/>
<dbReference type="GO" id="GO:0005576">
    <property type="term" value="C:extracellular region"/>
    <property type="evidence" value="ECO:0007669"/>
    <property type="project" value="UniProtKB-SubCell"/>
</dbReference>
<sequence>MSIVSTTGIGSGIDINSLVSQLVTAEGQPAFNAIQRQEDAANARLSGLGSLKSGLSDFQTALASLKDGSVFKTHTASSSDESILKATAGASAVAGSYSLEVTQLAKAQKSIAKAEFSDITTTTVGTGTLSFTATSGSTFSLTVDSSNNTLEKMRDAINSASGNSFVSASIVNVDNAAGTGTVSKLVLTAKNSGTTNAFTVSGSDSDGNDTDTSGLSQLFSTNFDNPSVAQDAIIKVDGQTATRSSNTITDVLPGVTLNLQSQEPGTSVNIDIGVDKAAITKSINSFVTAYNKLHTTTKDLGKYGGSTDGSGDGNGALIGDATLRYVTSQVRTNTTSVVSSATGNYNSLALIGVKIDKDGVMSLDSTQLDTALAADFDSVGDVFSSSDGVATRLDSTLTGLLQSGGNLDTQQSSLKKQLTTLEDRRTDVQVRMDNFQKSLQKQFTAMDVLVGQFNSTGSFLTSWINNL</sequence>
<evidence type="ECO:0000259" key="6">
    <source>
        <dbReference type="Pfam" id="PF02465"/>
    </source>
</evidence>
<dbReference type="GO" id="GO:0071973">
    <property type="term" value="P:bacterial-type flagellum-dependent cell motility"/>
    <property type="evidence" value="ECO:0007669"/>
    <property type="project" value="TreeGrafter"/>
</dbReference>
<comment type="subcellular location">
    <subcellularLocation>
        <location evidence="5">Secreted</location>
    </subcellularLocation>
    <subcellularLocation>
        <location evidence="5">Bacterial flagellum</location>
    </subcellularLocation>
</comment>
<keyword evidence="8" id="KW-0966">Cell projection</keyword>
<comment type="subunit">
    <text evidence="2 5">Homopentamer.</text>
</comment>
<keyword evidence="4 5" id="KW-0975">Bacterial flagellum</keyword>
<keyword evidence="8" id="KW-0282">Flagellum</keyword>
<feature type="domain" description="Flagellar hook-associated protein 2 N-terminal" evidence="6">
    <location>
        <begin position="11"/>
        <end position="108"/>
    </location>
</feature>
<evidence type="ECO:0000313" key="8">
    <source>
        <dbReference type="EMBL" id="OAI15254.1"/>
    </source>
</evidence>
<evidence type="ECO:0000256" key="5">
    <source>
        <dbReference type="RuleBase" id="RU362066"/>
    </source>
</evidence>
<keyword evidence="8" id="KW-0969">Cilium</keyword>
<dbReference type="RefSeq" id="WP_064030688.1">
    <property type="nucleotide sequence ID" value="NZ_LUUK01000194.1"/>
</dbReference>
<reference evidence="9" key="1">
    <citation type="submission" date="2016-03" db="EMBL/GenBank/DDBJ databases">
        <authorList>
            <person name="Heylen K."/>
            <person name="De Vos P."/>
            <person name="Vekeman B."/>
        </authorList>
    </citation>
    <scope>NUCLEOTIDE SEQUENCE [LARGE SCALE GENOMIC DNA]</scope>
    <source>
        <strain evidence="9">R-45383</strain>
    </source>
</reference>
<dbReference type="GO" id="GO:0009421">
    <property type="term" value="C:bacterial-type flagellum filament cap"/>
    <property type="evidence" value="ECO:0007669"/>
    <property type="project" value="InterPro"/>
</dbReference>
<comment type="function">
    <text evidence="5">Required for morphogenesis and for the elongation of the flagellar filament by facilitating polymerization of the flagellin monomers at the tip of growing filament. Forms a capping structure, which prevents flagellin subunits (transported through the central channel of the flagellum) from leaking out without polymerization at the distal end.</text>
</comment>
<feature type="domain" description="Flagellar hook-associated protein 2 C-terminal" evidence="7">
    <location>
        <begin position="229"/>
        <end position="455"/>
    </location>
</feature>
<protein>
    <recommendedName>
        <fullName evidence="5">Flagellar hook-associated protein 2</fullName>
        <shortName evidence="5">HAP2</shortName>
    </recommendedName>
    <alternativeName>
        <fullName evidence="5">Flagellar cap protein</fullName>
    </alternativeName>
</protein>
<dbReference type="PANTHER" id="PTHR30288">
    <property type="entry name" value="FLAGELLAR CAP/ASSEMBLY PROTEIN FLID"/>
    <property type="match status" value="1"/>
</dbReference>
<evidence type="ECO:0000256" key="2">
    <source>
        <dbReference type="ARBA" id="ARBA00011255"/>
    </source>
</evidence>
<evidence type="ECO:0000256" key="3">
    <source>
        <dbReference type="ARBA" id="ARBA00023054"/>
    </source>
</evidence>
<dbReference type="GO" id="GO:0007155">
    <property type="term" value="P:cell adhesion"/>
    <property type="evidence" value="ECO:0007669"/>
    <property type="project" value="InterPro"/>
</dbReference>
<evidence type="ECO:0000256" key="1">
    <source>
        <dbReference type="ARBA" id="ARBA00009764"/>
    </source>
</evidence>
<keyword evidence="3" id="KW-0175">Coiled coil</keyword>
<dbReference type="AlphaFoldDB" id="A0A177NC92"/>
<dbReference type="EMBL" id="LUUK01000194">
    <property type="protein sequence ID" value="OAI15254.1"/>
    <property type="molecule type" value="Genomic_DNA"/>
</dbReference>
<dbReference type="GO" id="GO:0009424">
    <property type="term" value="C:bacterial-type flagellum hook"/>
    <property type="evidence" value="ECO:0007669"/>
    <property type="project" value="UniProtKB-UniRule"/>
</dbReference>
<gene>
    <name evidence="8" type="ORF">A1355_10985</name>
</gene>
<accession>A0A177NC92</accession>
<dbReference type="InterPro" id="IPR010809">
    <property type="entry name" value="FliD_C"/>
</dbReference>
<keyword evidence="5" id="KW-0964">Secreted</keyword>
<name>A0A177NC92_9GAMM</name>
<dbReference type="InterPro" id="IPR003481">
    <property type="entry name" value="FliD_N"/>
</dbReference>
<organism evidence="8 9">
    <name type="scientific">Methylomonas koyamae</name>
    <dbReference type="NCBI Taxonomy" id="702114"/>
    <lineage>
        <taxon>Bacteria</taxon>
        <taxon>Pseudomonadati</taxon>
        <taxon>Pseudomonadota</taxon>
        <taxon>Gammaproteobacteria</taxon>
        <taxon>Methylococcales</taxon>
        <taxon>Methylococcaceae</taxon>
        <taxon>Methylomonas</taxon>
    </lineage>
</organism>
<evidence type="ECO:0000259" key="7">
    <source>
        <dbReference type="Pfam" id="PF07195"/>
    </source>
</evidence>
<dbReference type="Pfam" id="PF02465">
    <property type="entry name" value="FliD_N"/>
    <property type="match status" value="1"/>
</dbReference>
<proteinExistence type="inferred from homology"/>
<evidence type="ECO:0000313" key="9">
    <source>
        <dbReference type="Proteomes" id="UP000077628"/>
    </source>
</evidence>
<keyword evidence="9" id="KW-1185">Reference proteome</keyword>
<comment type="caution">
    <text evidence="8">The sequence shown here is derived from an EMBL/GenBank/DDBJ whole genome shotgun (WGS) entry which is preliminary data.</text>
</comment>
<dbReference type="Proteomes" id="UP000077628">
    <property type="component" value="Unassembled WGS sequence"/>
</dbReference>
<dbReference type="OrthoDB" id="9810816at2"/>
<evidence type="ECO:0000256" key="4">
    <source>
        <dbReference type="ARBA" id="ARBA00023143"/>
    </source>
</evidence>
<dbReference type="PANTHER" id="PTHR30288:SF0">
    <property type="entry name" value="FLAGELLAR HOOK-ASSOCIATED PROTEIN 2"/>
    <property type="match status" value="1"/>
</dbReference>
<comment type="similarity">
    <text evidence="1 5">Belongs to the FliD family.</text>
</comment>
<dbReference type="Pfam" id="PF07195">
    <property type="entry name" value="FliD_C"/>
    <property type="match status" value="1"/>
</dbReference>
<dbReference type="InterPro" id="IPR040026">
    <property type="entry name" value="FliD"/>
</dbReference>